<dbReference type="RefSeq" id="WP_270680929.1">
    <property type="nucleotide sequence ID" value="NZ_JAQFWP010000079.1"/>
</dbReference>
<evidence type="ECO:0000313" key="2">
    <source>
        <dbReference type="EMBL" id="MDA2808313.1"/>
    </source>
</evidence>
<dbReference type="Pfam" id="PF19694">
    <property type="entry name" value="DUF6194"/>
    <property type="match status" value="1"/>
</dbReference>
<keyword evidence="3" id="KW-1185">Reference proteome</keyword>
<dbReference type="EMBL" id="JAQFWP010000079">
    <property type="protein sequence ID" value="MDA2808313.1"/>
    <property type="molecule type" value="Genomic_DNA"/>
</dbReference>
<evidence type="ECO:0000259" key="1">
    <source>
        <dbReference type="Pfam" id="PF19694"/>
    </source>
</evidence>
<evidence type="ECO:0000313" key="3">
    <source>
        <dbReference type="Proteomes" id="UP001165685"/>
    </source>
</evidence>
<organism evidence="2 3">
    <name type="scientific">Nocardiopsis suaedae</name>
    <dbReference type="NCBI Taxonomy" id="3018444"/>
    <lineage>
        <taxon>Bacteria</taxon>
        <taxon>Bacillati</taxon>
        <taxon>Actinomycetota</taxon>
        <taxon>Actinomycetes</taxon>
        <taxon>Streptosporangiales</taxon>
        <taxon>Nocardiopsidaceae</taxon>
        <taxon>Nocardiopsis</taxon>
    </lineage>
</organism>
<gene>
    <name evidence="2" type="ORF">O4U47_27640</name>
</gene>
<feature type="domain" description="DUF6194" evidence="1">
    <location>
        <begin position="1"/>
        <end position="150"/>
    </location>
</feature>
<accession>A0ABT4TUD2</accession>
<dbReference type="InterPro" id="IPR045676">
    <property type="entry name" value="DUF6194"/>
</dbReference>
<sequence length="159" mass="16796">MQRILDAVRALDGVLELAPAEGSGFPELAWGDHFFYYAPDGKVPEREQPYATIVTKDYPDDTASDLGGEGRWRLNVHVGKAVAAQVVGGEAGAASDAPDFSASDVFLPHPVYGPLGWIAVVVPGERTCGRAVELLRDAHEQARKRAERRAAVGGAGSGG</sequence>
<reference evidence="2" key="1">
    <citation type="submission" date="2023-01" db="EMBL/GenBank/DDBJ databases">
        <title>Draft genome sequence of Nocardiopsis sp. LSu2-4 isolated from halophytes.</title>
        <authorList>
            <person name="Duangmal K."/>
            <person name="Chantavorakit T."/>
        </authorList>
    </citation>
    <scope>NUCLEOTIDE SEQUENCE</scope>
    <source>
        <strain evidence="2">LSu2-4</strain>
    </source>
</reference>
<protein>
    <submittedName>
        <fullName evidence="2">DUF6194 family protein</fullName>
    </submittedName>
</protein>
<proteinExistence type="predicted"/>
<name>A0ABT4TUD2_9ACTN</name>
<comment type="caution">
    <text evidence="2">The sequence shown here is derived from an EMBL/GenBank/DDBJ whole genome shotgun (WGS) entry which is preliminary data.</text>
</comment>
<dbReference type="Proteomes" id="UP001165685">
    <property type="component" value="Unassembled WGS sequence"/>
</dbReference>